<dbReference type="Proteomes" id="UP000237000">
    <property type="component" value="Unassembled WGS sequence"/>
</dbReference>
<dbReference type="InParanoid" id="A0A2P5FX92"/>
<proteinExistence type="predicted"/>
<gene>
    <name evidence="2" type="ORF">TorRG33x02_013840</name>
</gene>
<keyword evidence="3" id="KW-1185">Reference proteome</keyword>
<reference evidence="3" key="1">
    <citation type="submission" date="2016-06" db="EMBL/GenBank/DDBJ databases">
        <title>Parallel loss of symbiosis genes in relatives of nitrogen-fixing non-legume Parasponia.</title>
        <authorList>
            <person name="Van Velzen R."/>
            <person name="Holmer R."/>
            <person name="Bu F."/>
            <person name="Rutten L."/>
            <person name="Van Zeijl A."/>
            <person name="Liu W."/>
            <person name="Santuari L."/>
            <person name="Cao Q."/>
            <person name="Sharma T."/>
            <person name="Shen D."/>
            <person name="Roswanjaya Y."/>
            <person name="Wardhani T."/>
            <person name="Kalhor M.S."/>
            <person name="Jansen J."/>
            <person name="Van den Hoogen J."/>
            <person name="Gungor B."/>
            <person name="Hartog M."/>
            <person name="Hontelez J."/>
            <person name="Verver J."/>
            <person name="Yang W.-C."/>
            <person name="Schijlen E."/>
            <person name="Repin R."/>
            <person name="Schilthuizen M."/>
            <person name="Schranz E."/>
            <person name="Heidstra R."/>
            <person name="Miyata K."/>
            <person name="Fedorova E."/>
            <person name="Kohlen W."/>
            <person name="Bisseling T."/>
            <person name="Smit S."/>
            <person name="Geurts R."/>
        </authorList>
    </citation>
    <scope>NUCLEOTIDE SEQUENCE [LARGE SCALE GENOMIC DNA]</scope>
    <source>
        <strain evidence="3">cv. RG33-2</strain>
    </source>
</reference>
<dbReference type="AlphaFoldDB" id="A0A2P5FX92"/>
<sequence>ERGKLRKRHRNAVAKDHRGPSEFWY</sequence>
<accession>A0A2P5FX92</accession>
<name>A0A2P5FX92_TREOI</name>
<comment type="caution">
    <text evidence="2">The sequence shown here is derived from an EMBL/GenBank/DDBJ whole genome shotgun (WGS) entry which is preliminary data.</text>
</comment>
<evidence type="ECO:0000313" key="2">
    <source>
        <dbReference type="EMBL" id="POO02400.1"/>
    </source>
</evidence>
<protein>
    <submittedName>
        <fullName evidence="2">Uncharacterized protein</fullName>
    </submittedName>
</protein>
<evidence type="ECO:0000313" key="3">
    <source>
        <dbReference type="Proteomes" id="UP000237000"/>
    </source>
</evidence>
<feature type="compositionally biased region" description="Basic and acidic residues" evidence="1">
    <location>
        <begin position="13"/>
        <end position="25"/>
    </location>
</feature>
<feature type="region of interest" description="Disordered" evidence="1">
    <location>
        <begin position="1"/>
        <end position="25"/>
    </location>
</feature>
<evidence type="ECO:0000256" key="1">
    <source>
        <dbReference type="SAM" id="MobiDB-lite"/>
    </source>
</evidence>
<feature type="non-terminal residue" evidence="2">
    <location>
        <position position="1"/>
    </location>
</feature>
<organism evidence="2 3">
    <name type="scientific">Trema orientale</name>
    <name type="common">Charcoal tree</name>
    <name type="synonym">Celtis orientalis</name>
    <dbReference type="NCBI Taxonomy" id="63057"/>
    <lineage>
        <taxon>Eukaryota</taxon>
        <taxon>Viridiplantae</taxon>
        <taxon>Streptophyta</taxon>
        <taxon>Embryophyta</taxon>
        <taxon>Tracheophyta</taxon>
        <taxon>Spermatophyta</taxon>
        <taxon>Magnoliopsida</taxon>
        <taxon>eudicotyledons</taxon>
        <taxon>Gunneridae</taxon>
        <taxon>Pentapetalae</taxon>
        <taxon>rosids</taxon>
        <taxon>fabids</taxon>
        <taxon>Rosales</taxon>
        <taxon>Cannabaceae</taxon>
        <taxon>Trema</taxon>
    </lineage>
</organism>
<feature type="compositionally biased region" description="Basic residues" evidence="1">
    <location>
        <begin position="1"/>
        <end position="12"/>
    </location>
</feature>
<dbReference type="EMBL" id="JXTC01000004">
    <property type="protein sequence ID" value="POO02400.1"/>
    <property type="molecule type" value="Genomic_DNA"/>
</dbReference>